<dbReference type="EMBL" id="BEGY01000051">
    <property type="protein sequence ID" value="GAX80397.1"/>
    <property type="molecule type" value="Genomic_DNA"/>
</dbReference>
<reference evidence="1 2" key="1">
    <citation type="submission" date="2017-08" db="EMBL/GenBank/DDBJ databases">
        <title>Acidophilic green algal genome provides insights into adaptation to an acidic environment.</title>
        <authorList>
            <person name="Hirooka S."/>
            <person name="Hirose Y."/>
            <person name="Kanesaki Y."/>
            <person name="Higuchi S."/>
            <person name="Fujiwara T."/>
            <person name="Onuma R."/>
            <person name="Era A."/>
            <person name="Ohbayashi R."/>
            <person name="Uzuka A."/>
            <person name="Nozaki H."/>
            <person name="Yoshikawa H."/>
            <person name="Miyagishima S.Y."/>
        </authorList>
    </citation>
    <scope>NUCLEOTIDE SEQUENCE [LARGE SCALE GENOMIC DNA]</scope>
    <source>
        <strain evidence="1 2">NIES-2499</strain>
    </source>
</reference>
<evidence type="ECO:0000313" key="2">
    <source>
        <dbReference type="Proteomes" id="UP000232323"/>
    </source>
</evidence>
<dbReference type="Proteomes" id="UP000232323">
    <property type="component" value="Unassembled WGS sequence"/>
</dbReference>
<comment type="caution">
    <text evidence="1">The sequence shown here is derived from an EMBL/GenBank/DDBJ whole genome shotgun (WGS) entry which is preliminary data.</text>
</comment>
<evidence type="ECO:0000313" key="1">
    <source>
        <dbReference type="EMBL" id="GAX80397.1"/>
    </source>
</evidence>
<sequence>MLGLHLVRLGPNVASCWMTHIIVPGPLSVPSVLKYLPSVSATAKPSADGDDDEQQQQDGILFLGSSLGNSQLLRVPFGVISGAQEGPLLSHMRKVWSLQEPAFIKSLAPVQDAVMVPDSTGECLAPVQDAVMVPDSQGECLEPVQDAVMVPDSQGECLEPVQDAMMVPDSQGECLAPVQGT</sequence>
<proteinExistence type="predicted"/>
<protein>
    <submittedName>
        <fullName evidence="1">Uncharacterized protein</fullName>
    </submittedName>
</protein>
<dbReference type="AlphaFoldDB" id="A0A250XBE2"/>
<accession>A0A250XBE2</accession>
<gene>
    <name evidence="1" type="ORF">CEUSTIGMA_g7836.t1</name>
</gene>
<keyword evidence="2" id="KW-1185">Reference proteome</keyword>
<organism evidence="1 2">
    <name type="scientific">Chlamydomonas eustigma</name>
    <dbReference type="NCBI Taxonomy" id="1157962"/>
    <lineage>
        <taxon>Eukaryota</taxon>
        <taxon>Viridiplantae</taxon>
        <taxon>Chlorophyta</taxon>
        <taxon>core chlorophytes</taxon>
        <taxon>Chlorophyceae</taxon>
        <taxon>CS clade</taxon>
        <taxon>Chlamydomonadales</taxon>
        <taxon>Chlamydomonadaceae</taxon>
        <taxon>Chlamydomonas</taxon>
    </lineage>
</organism>
<name>A0A250XBE2_9CHLO</name>